<evidence type="ECO:0000313" key="3">
    <source>
        <dbReference type="EMBL" id="MBF8193305.1"/>
    </source>
</evidence>
<evidence type="ECO:0008006" key="5">
    <source>
        <dbReference type="Google" id="ProtNLM"/>
    </source>
</evidence>
<keyword evidence="2" id="KW-0812">Transmembrane</keyword>
<dbReference type="AlphaFoldDB" id="A0A931AKB3"/>
<dbReference type="EMBL" id="JADOGI010000272">
    <property type="protein sequence ID" value="MBF8193305.1"/>
    <property type="molecule type" value="Genomic_DNA"/>
</dbReference>
<dbReference type="Proteomes" id="UP000605361">
    <property type="component" value="Unassembled WGS sequence"/>
</dbReference>
<evidence type="ECO:0000256" key="2">
    <source>
        <dbReference type="SAM" id="Phobius"/>
    </source>
</evidence>
<protein>
    <recommendedName>
        <fullName evidence="5">Septum formation initiator</fullName>
    </recommendedName>
</protein>
<gene>
    <name evidence="3" type="ORF">ITP53_48085</name>
</gene>
<name>A0A931AKB3_9ACTN</name>
<dbReference type="RefSeq" id="WP_195902176.1">
    <property type="nucleotide sequence ID" value="NZ_JADOGI010000272.1"/>
</dbReference>
<keyword evidence="4" id="KW-1185">Reference proteome</keyword>
<sequence length="197" mass="21959">MTTEQETGRGAPVRRAVPKTGTRRPRVPHQSKQRPRPDARPDVEAKRTAAERAGAGVRSAPGVESARPGSESALRTRPRVTGQRSEQPSRPVPRRRPARRQRAPFVLLVVGLLCGGLVSLLLLNTMLAKDTITDASLREEIQVARREKEQIEQEYQLKTQPEVIAQLAENQGQHRDWDRVNNWSSAGDEAGQVDTER</sequence>
<reference evidence="3" key="1">
    <citation type="submission" date="2020-11" db="EMBL/GenBank/DDBJ databases">
        <title>Whole-genome analyses of Nonomuraea sp. K274.</title>
        <authorList>
            <person name="Veyisoglu A."/>
        </authorList>
    </citation>
    <scope>NUCLEOTIDE SEQUENCE</scope>
    <source>
        <strain evidence="3">K274</strain>
    </source>
</reference>
<feature type="region of interest" description="Disordered" evidence="1">
    <location>
        <begin position="168"/>
        <end position="197"/>
    </location>
</feature>
<proteinExistence type="predicted"/>
<feature type="compositionally biased region" description="Basic residues" evidence="1">
    <location>
        <begin position="21"/>
        <end position="34"/>
    </location>
</feature>
<keyword evidence="2" id="KW-0472">Membrane</keyword>
<feature type="transmembrane region" description="Helical" evidence="2">
    <location>
        <begin position="103"/>
        <end position="123"/>
    </location>
</feature>
<feature type="region of interest" description="Disordered" evidence="1">
    <location>
        <begin position="1"/>
        <end position="98"/>
    </location>
</feature>
<keyword evidence="2" id="KW-1133">Transmembrane helix</keyword>
<evidence type="ECO:0000313" key="4">
    <source>
        <dbReference type="Proteomes" id="UP000605361"/>
    </source>
</evidence>
<evidence type="ECO:0000256" key="1">
    <source>
        <dbReference type="SAM" id="MobiDB-lite"/>
    </source>
</evidence>
<feature type="compositionally biased region" description="Basic and acidic residues" evidence="1">
    <location>
        <begin position="35"/>
        <end position="50"/>
    </location>
</feature>
<comment type="caution">
    <text evidence="3">The sequence shown here is derived from an EMBL/GenBank/DDBJ whole genome shotgun (WGS) entry which is preliminary data.</text>
</comment>
<organism evidence="3 4">
    <name type="scientific">Nonomuraea cypriaca</name>
    <dbReference type="NCBI Taxonomy" id="1187855"/>
    <lineage>
        <taxon>Bacteria</taxon>
        <taxon>Bacillati</taxon>
        <taxon>Actinomycetota</taxon>
        <taxon>Actinomycetes</taxon>
        <taxon>Streptosporangiales</taxon>
        <taxon>Streptosporangiaceae</taxon>
        <taxon>Nonomuraea</taxon>
    </lineage>
</organism>
<accession>A0A931AKB3</accession>